<evidence type="ECO:0000256" key="2">
    <source>
        <dbReference type="ARBA" id="ARBA00023139"/>
    </source>
</evidence>
<evidence type="ECO:0000256" key="1">
    <source>
        <dbReference type="ARBA" id="ARBA00022707"/>
    </source>
</evidence>
<name>A0A9P4JEY7_9PLEO</name>
<dbReference type="EMBL" id="ML994187">
    <property type="protein sequence ID" value="KAF2197910.1"/>
    <property type="molecule type" value="Genomic_DNA"/>
</dbReference>
<protein>
    <submittedName>
        <fullName evidence="5">Uncharacterized protein</fullName>
    </submittedName>
</protein>
<evidence type="ECO:0000256" key="3">
    <source>
        <dbReference type="ARBA" id="ARBA00023288"/>
    </source>
</evidence>
<evidence type="ECO:0000256" key="4">
    <source>
        <dbReference type="SAM" id="MobiDB-lite"/>
    </source>
</evidence>
<reference evidence="5" key="1">
    <citation type="journal article" date="2020" name="Stud. Mycol.">
        <title>101 Dothideomycetes genomes: a test case for predicting lifestyles and emergence of pathogens.</title>
        <authorList>
            <person name="Haridas S."/>
            <person name="Albert R."/>
            <person name="Binder M."/>
            <person name="Bloem J."/>
            <person name="Labutti K."/>
            <person name="Salamov A."/>
            <person name="Andreopoulos B."/>
            <person name="Baker S."/>
            <person name="Barry K."/>
            <person name="Bills G."/>
            <person name="Bluhm B."/>
            <person name="Cannon C."/>
            <person name="Castanera R."/>
            <person name="Culley D."/>
            <person name="Daum C."/>
            <person name="Ezra D."/>
            <person name="Gonzalez J."/>
            <person name="Henrissat B."/>
            <person name="Kuo A."/>
            <person name="Liang C."/>
            <person name="Lipzen A."/>
            <person name="Lutzoni F."/>
            <person name="Magnuson J."/>
            <person name="Mondo S."/>
            <person name="Nolan M."/>
            <person name="Ohm R."/>
            <person name="Pangilinan J."/>
            <person name="Park H.-J."/>
            <person name="Ramirez L."/>
            <person name="Alfaro M."/>
            <person name="Sun H."/>
            <person name="Tritt A."/>
            <person name="Yoshinaga Y."/>
            <person name="Zwiers L.-H."/>
            <person name="Turgeon B."/>
            <person name="Goodwin S."/>
            <person name="Spatafora J."/>
            <person name="Crous P."/>
            <person name="Grigoriev I."/>
        </authorList>
    </citation>
    <scope>NUCLEOTIDE SEQUENCE</scope>
    <source>
        <strain evidence="5">ATCC 74209</strain>
    </source>
</reference>
<sequence length="128" mass="13275">MGNLCGKPSKDDHFNGPGRVLGSAPAPSNNARATVPKIATITKPAQSPQQPQGRTLGNSSGGGGDDAKSAAAKAAEARAQKASSSSGDLAKKLEAQKRQTREQTLKQVSYENRAARDADAAQEARNYN</sequence>
<dbReference type="AlphaFoldDB" id="A0A9P4JEY7"/>
<feature type="compositionally biased region" description="Basic and acidic residues" evidence="4">
    <location>
        <begin position="89"/>
        <end position="104"/>
    </location>
</feature>
<evidence type="ECO:0000313" key="5">
    <source>
        <dbReference type="EMBL" id="KAF2197910.1"/>
    </source>
</evidence>
<evidence type="ECO:0000313" key="6">
    <source>
        <dbReference type="Proteomes" id="UP000799536"/>
    </source>
</evidence>
<gene>
    <name evidence="5" type="ORF">GQ43DRAFT_402060</name>
</gene>
<dbReference type="Pfam" id="PF15811">
    <property type="entry name" value="SVIP"/>
    <property type="match status" value="1"/>
</dbReference>
<accession>A0A9P4JEY7</accession>
<keyword evidence="2" id="KW-0564">Palmitate</keyword>
<keyword evidence="6" id="KW-1185">Reference proteome</keyword>
<proteinExistence type="predicted"/>
<organism evidence="5 6">
    <name type="scientific">Delitschia confertaspora ATCC 74209</name>
    <dbReference type="NCBI Taxonomy" id="1513339"/>
    <lineage>
        <taxon>Eukaryota</taxon>
        <taxon>Fungi</taxon>
        <taxon>Dikarya</taxon>
        <taxon>Ascomycota</taxon>
        <taxon>Pezizomycotina</taxon>
        <taxon>Dothideomycetes</taxon>
        <taxon>Pleosporomycetidae</taxon>
        <taxon>Pleosporales</taxon>
        <taxon>Delitschiaceae</taxon>
        <taxon>Delitschia</taxon>
    </lineage>
</organism>
<comment type="caution">
    <text evidence="5">The sequence shown here is derived from an EMBL/GenBank/DDBJ whole genome shotgun (WGS) entry which is preliminary data.</text>
</comment>
<keyword evidence="3" id="KW-0449">Lipoprotein</keyword>
<keyword evidence="1" id="KW-0519">Myristate</keyword>
<feature type="region of interest" description="Disordered" evidence="4">
    <location>
        <begin position="1"/>
        <end position="128"/>
    </location>
</feature>
<dbReference type="InterPro" id="IPR031632">
    <property type="entry name" value="SVIP"/>
</dbReference>
<dbReference type="OrthoDB" id="5415072at2759"/>
<feature type="compositionally biased region" description="Polar residues" evidence="4">
    <location>
        <begin position="43"/>
        <end position="58"/>
    </location>
</feature>
<dbReference type="Proteomes" id="UP000799536">
    <property type="component" value="Unassembled WGS sequence"/>
</dbReference>